<sequence length="151" mass="15316">MTKLRKSVVVGGLVVAGLFGAASPAVADQTQDRWVNLHDTVTVADGIACGGRIGGVTVSTDSLPGLLYIRLNATFVGISSQPGVVCSVAATITWRNLDNGTTGSWSAVAAGSPIDFPAEPSTHLATGSGRVELTLTTALPHVPSVTTATVF</sequence>
<keyword evidence="3" id="KW-1185">Reference proteome</keyword>
<dbReference type="Proteomes" id="UP000322244">
    <property type="component" value="Unassembled WGS sequence"/>
</dbReference>
<comment type="caution">
    <text evidence="2">The sequence shown here is derived from an EMBL/GenBank/DDBJ whole genome shotgun (WGS) entry which is preliminary data.</text>
</comment>
<accession>A0A5A7S6U5</accession>
<reference evidence="2 3" key="1">
    <citation type="submission" date="2019-07" db="EMBL/GenBank/DDBJ databases">
        <title>Rhodococcus cavernicolus sp. nov., isolated from a cave.</title>
        <authorList>
            <person name="Lee S.D."/>
        </authorList>
    </citation>
    <scope>NUCLEOTIDE SEQUENCE [LARGE SCALE GENOMIC DNA]</scope>
    <source>
        <strain evidence="2 3">C1-24</strain>
    </source>
</reference>
<evidence type="ECO:0008006" key="4">
    <source>
        <dbReference type="Google" id="ProtNLM"/>
    </source>
</evidence>
<dbReference type="RefSeq" id="WP_149432271.1">
    <property type="nucleotide sequence ID" value="NZ_VLNY01000013.1"/>
</dbReference>
<name>A0A5A7S6U5_9NOCA</name>
<dbReference type="EMBL" id="VLNY01000013">
    <property type="protein sequence ID" value="KAA0020120.1"/>
    <property type="molecule type" value="Genomic_DNA"/>
</dbReference>
<feature type="chain" id="PRO_5022852401" description="Secreted protein" evidence="1">
    <location>
        <begin position="28"/>
        <end position="151"/>
    </location>
</feature>
<dbReference type="OrthoDB" id="4556617at2"/>
<organism evidence="2 3">
    <name type="scientific">Antrihabitans cavernicola</name>
    <dbReference type="NCBI Taxonomy" id="2495913"/>
    <lineage>
        <taxon>Bacteria</taxon>
        <taxon>Bacillati</taxon>
        <taxon>Actinomycetota</taxon>
        <taxon>Actinomycetes</taxon>
        <taxon>Mycobacteriales</taxon>
        <taxon>Nocardiaceae</taxon>
        <taxon>Antrihabitans</taxon>
    </lineage>
</organism>
<gene>
    <name evidence="2" type="ORF">FOY51_21195</name>
</gene>
<keyword evidence="1" id="KW-0732">Signal</keyword>
<protein>
    <recommendedName>
        <fullName evidence="4">Secreted protein</fullName>
    </recommendedName>
</protein>
<feature type="signal peptide" evidence="1">
    <location>
        <begin position="1"/>
        <end position="27"/>
    </location>
</feature>
<evidence type="ECO:0000313" key="3">
    <source>
        <dbReference type="Proteomes" id="UP000322244"/>
    </source>
</evidence>
<proteinExistence type="predicted"/>
<evidence type="ECO:0000313" key="2">
    <source>
        <dbReference type="EMBL" id="KAA0020120.1"/>
    </source>
</evidence>
<evidence type="ECO:0000256" key="1">
    <source>
        <dbReference type="SAM" id="SignalP"/>
    </source>
</evidence>
<dbReference type="AlphaFoldDB" id="A0A5A7S6U5"/>